<evidence type="ECO:0000256" key="2">
    <source>
        <dbReference type="ARBA" id="ARBA00022642"/>
    </source>
</evidence>
<dbReference type="PANTHER" id="PTHR11080:SF2">
    <property type="entry name" value="LD05707P"/>
    <property type="match status" value="1"/>
</dbReference>
<evidence type="ECO:0000256" key="6">
    <source>
        <dbReference type="ARBA" id="ARBA00039017"/>
    </source>
</evidence>
<comment type="similarity">
    <text evidence="1">Belongs to the isochorismatase family.</text>
</comment>
<evidence type="ECO:0000256" key="3">
    <source>
        <dbReference type="ARBA" id="ARBA00022723"/>
    </source>
</evidence>
<evidence type="ECO:0000256" key="4">
    <source>
        <dbReference type="ARBA" id="ARBA00022801"/>
    </source>
</evidence>
<feature type="domain" description="Isochorismatase-like" evidence="8">
    <location>
        <begin position="3"/>
        <end position="234"/>
    </location>
</feature>
<evidence type="ECO:0000313" key="9">
    <source>
        <dbReference type="EMBL" id="KAI9633616.1"/>
    </source>
</evidence>
<organism evidence="9 10">
    <name type="scientific">Dioszegia hungarica</name>
    <dbReference type="NCBI Taxonomy" id="4972"/>
    <lineage>
        <taxon>Eukaryota</taxon>
        <taxon>Fungi</taxon>
        <taxon>Dikarya</taxon>
        <taxon>Basidiomycota</taxon>
        <taxon>Agaricomycotina</taxon>
        <taxon>Tremellomycetes</taxon>
        <taxon>Tremellales</taxon>
        <taxon>Bulleribasidiaceae</taxon>
        <taxon>Dioszegia</taxon>
    </lineage>
</organism>
<dbReference type="Gene3D" id="3.40.50.850">
    <property type="entry name" value="Isochorismatase-like"/>
    <property type="match status" value="1"/>
</dbReference>
<sequence>MKTALVIVDVQNDFLPAQNDRKDGALAVPEGNDILPIIIDLLDRTKWDWDVVIATQDYHPPRHISFASRHPPHQPFTELEVTDGHGKTYQQTLWPDHCVQGSEGVEIEQNLKQSLDGWKDRLMIARKACYPDVEAYSAFEGYLTEAAAPQDPLPDPGARVLADSDFTKYLRQQGVEKVVVTGLAADFCIDSTAKDSISAGFDTVLVAPTTRAVFADRVEGVFDELVKRGGTVLGRAGTEWQGDVQRWMAK</sequence>
<name>A0AA38LUB1_9TREE</name>
<dbReference type="InterPro" id="IPR052347">
    <property type="entry name" value="Isochorismatase_Nicotinamidase"/>
</dbReference>
<evidence type="ECO:0000256" key="1">
    <source>
        <dbReference type="ARBA" id="ARBA00006336"/>
    </source>
</evidence>
<evidence type="ECO:0000313" key="10">
    <source>
        <dbReference type="Proteomes" id="UP001164286"/>
    </source>
</evidence>
<dbReference type="InterPro" id="IPR036380">
    <property type="entry name" value="Isochorismatase-like_sf"/>
</dbReference>
<dbReference type="PANTHER" id="PTHR11080">
    <property type="entry name" value="PYRAZINAMIDASE/NICOTINAMIDASE"/>
    <property type="match status" value="1"/>
</dbReference>
<keyword evidence="3" id="KW-0479">Metal-binding</keyword>
<proteinExistence type="inferred from homology"/>
<dbReference type="GeneID" id="77729227"/>
<dbReference type="AlphaFoldDB" id="A0AA38LUB1"/>
<keyword evidence="2" id="KW-0662">Pyridine nucleotide biosynthesis</keyword>
<evidence type="ECO:0000256" key="7">
    <source>
        <dbReference type="ARBA" id="ARBA00043224"/>
    </source>
</evidence>
<keyword evidence="10" id="KW-1185">Reference proteome</keyword>
<dbReference type="Pfam" id="PF00857">
    <property type="entry name" value="Isochorismatase"/>
    <property type="match status" value="1"/>
</dbReference>
<dbReference type="GO" id="GO:0019363">
    <property type="term" value="P:pyridine nucleotide biosynthetic process"/>
    <property type="evidence" value="ECO:0007669"/>
    <property type="project" value="UniProtKB-KW"/>
</dbReference>
<dbReference type="InterPro" id="IPR000868">
    <property type="entry name" value="Isochorismatase-like_dom"/>
</dbReference>
<evidence type="ECO:0000256" key="5">
    <source>
        <dbReference type="ARBA" id="ARBA00037900"/>
    </source>
</evidence>
<comment type="pathway">
    <text evidence="5">Cofactor biosynthesis; nicotinate biosynthesis; nicotinate from nicotinamide: step 1/1.</text>
</comment>
<dbReference type="EC" id="3.5.1.19" evidence="6"/>
<dbReference type="GO" id="GO:0008936">
    <property type="term" value="F:nicotinamidase activity"/>
    <property type="evidence" value="ECO:0007669"/>
    <property type="project" value="UniProtKB-EC"/>
</dbReference>
<dbReference type="RefSeq" id="XP_052943393.1">
    <property type="nucleotide sequence ID" value="XM_053090022.1"/>
</dbReference>
<dbReference type="GO" id="GO:0046872">
    <property type="term" value="F:metal ion binding"/>
    <property type="evidence" value="ECO:0007669"/>
    <property type="project" value="UniProtKB-KW"/>
</dbReference>
<gene>
    <name evidence="9" type="ORF">MKK02DRAFT_38274</name>
</gene>
<evidence type="ECO:0000259" key="8">
    <source>
        <dbReference type="Pfam" id="PF00857"/>
    </source>
</evidence>
<accession>A0AA38LUB1</accession>
<dbReference type="SUPFAM" id="SSF52499">
    <property type="entry name" value="Isochorismatase-like hydrolases"/>
    <property type="match status" value="1"/>
</dbReference>
<keyword evidence="4" id="KW-0378">Hydrolase</keyword>
<comment type="caution">
    <text evidence="9">The sequence shown here is derived from an EMBL/GenBank/DDBJ whole genome shotgun (WGS) entry which is preliminary data.</text>
</comment>
<reference evidence="9" key="1">
    <citation type="journal article" date="2022" name="G3 (Bethesda)">
        <title>High quality genome of the basidiomycete yeast Dioszegia hungarica PDD-24b-2 isolated from cloud water.</title>
        <authorList>
            <person name="Jarrige D."/>
            <person name="Haridas S."/>
            <person name="Bleykasten-Grosshans C."/>
            <person name="Joly M."/>
            <person name="Nadalig T."/>
            <person name="Sancelme M."/>
            <person name="Vuilleumier S."/>
            <person name="Grigoriev I.V."/>
            <person name="Amato P."/>
            <person name="Bringel F."/>
        </authorList>
    </citation>
    <scope>NUCLEOTIDE SEQUENCE</scope>
    <source>
        <strain evidence="9">PDD-24b-2</strain>
    </source>
</reference>
<dbReference type="EMBL" id="JAKWFO010000008">
    <property type="protein sequence ID" value="KAI9633616.1"/>
    <property type="molecule type" value="Genomic_DNA"/>
</dbReference>
<protein>
    <recommendedName>
        <fullName evidence="6">nicotinamidase</fullName>
        <ecNumber evidence="6">3.5.1.19</ecNumber>
    </recommendedName>
    <alternativeName>
        <fullName evidence="7">Nicotinamide deamidase</fullName>
    </alternativeName>
</protein>
<dbReference type="Proteomes" id="UP001164286">
    <property type="component" value="Unassembled WGS sequence"/>
</dbReference>